<reference evidence="8 9" key="1">
    <citation type="submission" date="2017-11" db="EMBL/GenBank/DDBJ databases">
        <title>Genomic Encyclopedia of Archaeal and Bacterial Type Strains, Phase II (KMG-II): From Individual Species to Whole Genera.</title>
        <authorList>
            <person name="Goeker M."/>
        </authorList>
    </citation>
    <scope>NUCLEOTIDE SEQUENCE [LARGE SCALE GENOMIC DNA]</scope>
    <source>
        <strain evidence="8 9">DSM 25478</strain>
    </source>
</reference>
<dbReference type="InterPro" id="IPR044751">
    <property type="entry name" value="Ion_transp-like_CBS"/>
</dbReference>
<keyword evidence="1" id="KW-0677">Repeat</keyword>
<organism evidence="8 9">
    <name type="scientific">Sediminihabitans luteus</name>
    <dbReference type="NCBI Taxonomy" id="1138585"/>
    <lineage>
        <taxon>Bacteria</taxon>
        <taxon>Bacillati</taxon>
        <taxon>Actinomycetota</taxon>
        <taxon>Actinomycetes</taxon>
        <taxon>Micrococcales</taxon>
        <taxon>Cellulomonadaceae</taxon>
        <taxon>Sediminihabitans</taxon>
    </lineage>
</organism>
<dbReference type="Gene3D" id="3.30.465.10">
    <property type="match status" value="1"/>
</dbReference>
<dbReference type="FunFam" id="3.10.580.10:FF:000002">
    <property type="entry name" value="Magnesium/cobalt efflux protein CorC"/>
    <property type="match status" value="1"/>
</dbReference>
<feature type="domain" description="CBS" evidence="7">
    <location>
        <begin position="272"/>
        <end position="329"/>
    </location>
</feature>
<dbReference type="PROSITE" id="PS51371">
    <property type="entry name" value="CBS"/>
    <property type="match status" value="2"/>
</dbReference>
<dbReference type="SMART" id="SM00116">
    <property type="entry name" value="CBS"/>
    <property type="match status" value="2"/>
</dbReference>
<evidence type="ECO:0000313" key="8">
    <source>
        <dbReference type="EMBL" id="PJJ73934.1"/>
    </source>
</evidence>
<dbReference type="InterPro" id="IPR051676">
    <property type="entry name" value="UPF0053_domain"/>
</dbReference>
<dbReference type="Pfam" id="PF03471">
    <property type="entry name" value="CorC_HlyC"/>
    <property type="match status" value="1"/>
</dbReference>
<accession>A0A2M9CPV9</accession>
<dbReference type="PANTHER" id="PTHR43099">
    <property type="entry name" value="UPF0053 PROTEIN YRKA"/>
    <property type="match status" value="1"/>
</dbReference>
<keyword evidence="9" id="KW-1185">Reference proteome</keyword>
<feature type="region of interest" description="Disordered" evidence="4">
    <location>
        <begin position="159"/>
        <end position="181"/>
    </location>
</feature>
<evidence type="ECO:0000259" key="7">
    <source>
        <dbReference type="PROSITE" id="PS51371"/>
    </source>
</evidence>
<dbReference type="PANTHER" id="PTHR43099:SF5">
    <property type="entry name" value="HLYC_CORC FAMILY TRANSPORTER"/>
    <property type="match status" value="1"/>
</dbReference>
<sequence>MSGAALGLALAVAVLAAALAAVLAAGEVALARATRSGLVDAESEARASGSAARLQRVERAQVLVEDDAATAQAVAVARVVAQWVAVAAVVVVLDGWFDAWWLVLLVTTGVAVLVAVALVRVSPATVGRANPVGVVVALASLLGGVAALTRWALPVPEESLPAPERTDREAREVADRMSESEEIEDDERELIRSVIELGQTLTREIMVPRTDMITTRATTPLAKTLTLFQRSGFSRIPVTGTDTDDLVGVAFFKDVVAALHARADEALTVGDVVRPAMFVPESKPVDELMREMQAASSHIALVVDEYGGVAGLVTIEDALEELVGELTDEHDQPEPEVEALDDDTYRVPARWPIGELGELFGLHIDEDDVDSVGGLLAKSLGKVPLAGATAEAHGLVLAAERIEGRRKQLATVLVHRAPEPPEHESSGAGRPAEHDLKERHR</sequence>
<dbReference type="EMBL" id="PGFE01000002">
    <property type="protein sequence ID" value="PJJ73934.1"/>
    <property type="molecule type" value="Genomic_DNA"/>
</dbReference>
<comment type="caution">
    <text evidence="8">The sequence shown here is derived from an EMBL/GenBank/DDBJ whole genome shotgun (WGS) entry which is preliminary data.</text>
</comment>
<proteinExistence type="predicted"/>
<dbReference type="Proteomes" id="UP000231693">
    <property type="component" value="Unassembled WGS sequence"/>
</dbReference>
<dbReference type="InterPro" id="IPR046342">
    <property type="entry name" value="CBS_dom_sf"/>
</dbReference>
<keyword evidence="2 3" id="KW-0129">CBS domain</keyword>
<keyword evidence="5" id="KW-0812">Transmembrane</keyword>
<feature type="region of interest" description="Disordered" evidence="4">
    <location>
        <begin position="415"/>
        <end position="441"/>
    </location>
</feature>
<dbReference type="InterPro" id="IPR016169">
    <property type="entry name" value="FAD-bd_PCMH_sub2"/>
</dbReference>
<keyword evidence="5" id="KW-0472">Membrane</keyword>
<evidence type="ECO:0000313" key="9">
    <source>
        <dbReference type="Proteomes" id="UP000231693"/>
    </source>
</evidence>
<evidence type="ECO:0000256" key="6">
    <source>
        <dbReference type="SAM" id="SignalP"/>
    </source>
</evidence>
<evidence type="ECO:0000256" key="4">
    <source>
        <dbReference type="SAM" id="MobiDB-lite"/>
    </source>
</evidence>
<evidence type="ECO:0000256" key="5">
    <source>
        <dbReference type="SAM" id="Phobius"/>
    </source>
</evidence>
<evidence type="ECO:0000256" key="2">
    <source>
        <dbReference type="ARBA" id="ARBA00023122"/>
    </source>
</evidence>
<feature type="compositionally biased region" description="Basic and acidic residues" evidence="4">
    <location>
        <begin position="164"/>
        <end position="179"/>
    </location>
</feature>
<evidence type="ECO:0000256" key="1">
    <source>
        <dbReference type="ARBA" id="ARBA00022737"/>
    </source>
</evidence>
<feature type="chain" id="PRO_5014683204" evidence="6">
    <location>
        <begin position="21"/>
        <end position="441"/>
    </location>
</feature>
<dbReference type="RefSeq" id="WP_100422620.1">
    <property type="nucleotide sequence ID" value="NZ_BOOX01000002.1"/>
</dbReference>
<dbReference type="InterPro" id="IPR036318">
    <property type="entry name" value="FAD-bd_PCMH-like_sf"/>
</dbReference>
<dbReference type="SUPFAM" id="SSF56176">
    <property type="entry name" value="FAD-binding/transporter-associated domain-like"/>
    <property type="match status" value="1"/>
</dbReference>
<feature type="compositionally biased region" description="Basic and acidic residues" evidence="4">
    <location>
        <begin position="416"/>
        <end position="441"/>
    </location>
</feature>
<protein>
    <submittedName>
        <fullName evidence="8">CBS domain containing-hemolysin-like protein</fullName>
    </submittedName>
</protein>
<dbReference type="InterPro" id="IPR005170">
    <property type="entry name" value="Transptr-assoc_dom"/>
</dbReference>
<feature type="domain" description="CBS" evidence="7">
    <location>
        <begin position="206"/>
        <end position="265"/>
    </location>
</feature>
<feature type="signal peptide" evidence="6">
    <location>
        <begin position="1"/>
        <end position="20"/>
    </location>
</feature>
<gene>
    <name evidence="8" type="ORF">CLV28_1418</name>
</gene>
<dbReference type="SUPFAM" id="SSF54631">
    <property type="entry name" value="CBS-domain pair"/>
    <property type="match status" value="1"/>
</dbReference>
<dbReference type="Gene3D" id="3.10.580.10">
    <property type="entry name" value="CBS-domain"/>
    <property type="match status" value="1"/>
</dbReference>
<feature type="transmembrane region" description="Helical" evidence="5">
    <location>
        <begin position="131"/>
        <end position="153"/>
    </location>
</feature>
<name>A0A2M9CPV9_9CELL</name>
<dbReference type="SMART" id="SM01091">
    <property type="entry name" value="CorC_HlyC"/>
    <property type="match status" value="1"/>
</dbReference>
<dbReference type="AlphaFoldDB" id="A0A2M9CPV9"/>
<keyword evidence="5" id="KW-1133">Transmembrane helix</keyword>
<feature type="transmembrane region" description="Helical" evidence="5">
    <location>
        <begin position="99"/>
        <end position="119"/>
    </location>
</feature>
<dbReference type="CDD" id="cd04590">
    <property type="entry name" value="CBS_pair_CorC_HlyC_assoc"/>
    <property type="match status" value="1"/>
</dbReference>
<dbReference type="Pfam" id="PF00571">
    <property type="entry name" value="CBS"/>
    <property type="match status" value="2"/>
</dbReference>
<dbReference type="OrthoDB" id="110231at2"/>
<dbReference type="InterPro" id="IPR000644">
    <property type="entry name" value="CBS_dom"/>
</dbReference>
<dbReference type="GO" id="GO:0050660">
    <property type="term" value="F:flavin adenine dinucleotide binding"/>
    <property type="evidence" value="ECO:0007669"/>
    <property type="project" value="InterPro"/>
</dbReference>
<keyword evidence="6" id="KW-0732">Signal</keyword>
<evidence type="ECO:0000256" key="3">
    <source>
        <dbReference type="PROSITE-ProRule" id="PRU00703"/>
    </source>
</evidence>